<evidence type="ECO:0000256" key="2">
    <source>
        <dbReference type="ARBA" id="ARBA00023172"/>
    </source>
</evidence>
<dbReference type="InterPro" id="IPR002104">
    <property type="entry name" value="Integrase_catalytic"/>
</dbReference>
<evidence type="ECO:0000313" key="5">
    <source>
        <dbReference type="Proteomes" id="UP000061432"/>
    </source>
</evidence>
<evidence type="ECO:0000313" key="4">
    <source>
        <dbReference type="EMBL" id="BAQ49460.1"/>
    </source>
</evidence>
<protein>
    <submittedName>
        <fullName evidence="4">Integrase</fullName>
    </submittedName>
</protein>
<dbReference type="PANTHER" id="PTHR30349">
    <property type="entry name" value="PHAGE INTEGRASE-RELATED"/>
    <property type="match status" value="1"/>
</dbReference>
<name>A0A0C6G0Y3_9HYPH</name>
<dbReference type="KEGG" id="maqu:Maq22A_1p36245"/>
<feature type="domain" description="Tyr recombinase" evidence="3">
    <location>
        <begin position="168"/>
        <end position="387"/>
    </location>
</feature>
<dbReference type="Gene3D" id="1.10.443.10">
    <property type="entry name" value="Intergrase catalytic core"/>
    <property type="match status" value="1"/>
</dbReference>
<keyword evidence="2" id="KW-0233">DNA recombination</keyword>
<dbReference type="PROSITE" id="PS51898">
    <property type="entry name" value="TYR_RECOMBINASE"/>
    <property type="match status" value="1"/>
</dbReference>
<dbReference type="PATRIC" id="fig|270351.10.peg.6534"/>
<dbReference type="InterPro" id="IPR050090">
    <property type="entry name" value="Tyrosine_recombinase_XerCD"/>
</dbReference>
<keyword evidence="4" id="KW-0614">Plasmid</keyword>
<dbReference type="GO" id="GO:0006310">
    <property type="term" value="P:DNA recombination"/>
    <property type="evidence" value="ECO:0007669"/>
    <property type="project" value="UniProtKB-KW"/>
</dbReference>
<dbReference type="SUPFAM" id="SSF56349">
    <property type="entry name" value="DNA breaking-rejoining enzymes"/>
    <property type="match status" value="1"/>
</dbReference>
<reference evidence="5" key="2">
    <citation type="submission" date="2015-01" db="EMBL/GenBank/DDBJ databases">
        <title>Complete genome sequence of Methylobacterium aquaticum strain 22A.</title>
        <authorList>
            <person name="Tani A."/>
            <person name="Ogura Y."/>
            <person name="Hayashi T."/>
        </authorList>
    </citation>
    <scope>NUCLEOTIDE SEQUENCE [LARGE SCALE GENOMIC DNA]</scope>
    <source>
        <strain evidence="5">MA-22A</strain>
        <plasmid evidence="5">Plasmid pMaq22A_1p DNA</plasmid>
    </source>
</reference>
<dbReference type="Pfam" id="PF00589">
    <property type="entry name" value="Phage_integrase"/>
    <property type="match status" value="1"/>
</dbReference>
<proteinExistence type="predicted"/>
<dbReference type="GO" id="GO:0015074">
    <property type="term" value="P:DNA integration"/>
    <property type="evidence" value="ECO:0007669"/>
    <property type="project" value="UniProtKB-KW"/>
</dbReference>
<dbReference type="GO" id="GO:0003677">
    <property type="term" value="F:DNA binding"/>
    <property type="evidence" value="ECO:0007669"/>
    <property type="project" value="InterPro"/>
</dbReference>
<dbReference type="InterPro" id="IPR013762">
    <property type="entry name" value="Integrase-like_cat_sf"/>
</dbReference>
<dbReference type="EMBL" id="AP014705">
    <property type="protein sequence ID" value="BAQ49460.1"/>
    <property type="molecule type" value="Genomic_DNA"/>
</dbReference>
<dbReference type="Proteomes" id="UP000061432">
    <property type="component" value="Plasmid pMaq22A_1p"/>
</dbReference>
<evidence type="ECO:0000256" key="1">
    <source>
        <dbReference type="ARBA" id="ARBA00022908"/>
    </source>
</evidence>
<reference evidence="4 5" key="1">
    <citation type="journal article" date="2015" name="Genome Announc.">
        <title>Complete Genome Sequence of Methylobacterium aquaticum Strain 22A, Isolated from Racomitrium japonicum Moss.</title>
        <authorList>
            <person name="Tani A."/>
            <person name="Ogura Y."/>
            <person name="Hayashi T."/>
            <person name="Kimbara K."/>
        </authorList>
    </citation>
    <scope>NUCLEOTIDE SEQUENCE [LARGE SCALE GENOMIC DNA]</scope>
    <source>
        <strain evidence="4 5">MA-22A</strain>
        <plasmid evidence="5">Plasmid pMaq22A_1p DNA</plasmid>
    </source>
</reference>
<dbReference type="OrthoDB" id="9808346at2"/>
<accession>A0A0C6G0Y3</accession>
<organism evidence="4 5">
    <name type="scientific">Methylobacterium aquaticum</name>
    <dbReference type="NCBI Taxonomy" id="270351"/>
    <lineage>
        <taxon>Bacteria</taxon>
        <taxon>Pseudomonadati</taxon>
        <taxon>Pseudomonadota</taxon>
        <taxon>Alphaproteobacteria</taxon>
        <taxon>Hyphomicrobiales</taxon>
        <taxon>Methylobacteriaceae</taxon>
        <taxon>Methylobacterium</taxon>
    </lineage>
</organism>
<gene>
    <name evidence="4" type="primary">xerC</name>
    <name evidence="4" type="ORF">Maq22A_1p36245</name>
</gene>
<sequence length="399" mass="43989">MPRPAKGPRLYLVPARRDAAGRTTRAARWVIRDGAKMHPTGCSEGDVAGAHQALADYLRTAHRPTRSQRGLDEISLADVISIYAVDHVAHHPDKARIAKRLDRVLAWWGGKTLAQVTGATCRAYVASRPSPGGARRDLQDLSAAIGHHHREGYHRELVKVALPKKGEARERWLSRSEVARLVWTAWRAREGDRPGADGKHAKAGNTTTGRHTMRHLARFVLLAYSTASRPGAALTASWEAAAGRSYLDLDRGVFYRLREGAQQTNKRQPPVRLPPSILAHLRRWRRMASEARAEAERAGLPTEGGHYVVEWRGEPVARVKVGFANAVALAGLGEGVSPHTLRHSAVTHLMQQGVPTWEVAGFSGMGEAVLRRHYAHHHPDHMGEAVAAMSGRQKRYRLA</sequence>
<dbReference type="InterPro" id="IPR011010">
    <property type="entry name" value="DNA_brk_join_enz"/>
</dbReference>
<dbReference type="AlphaFoldDB" id="A0A0C6G0Y3"/>
<dbReference type="PANTHER" id="PTHR30349:SF88">
    <property type="entry name" value="BLL1584 PROTEIN"/>
    <property type="match status" value="1"/>
</dbReference>
<evidence type="ECO:0000259" key="3">
    <source>
        <dbReference type="PROSITE" id="PS51898"/>
    </source>
</evidence>
<keyword evidence="1" id="KW-0229">DNA integration</keyword>
<geneLocation type="plasmid" evidence="5">
    <name>pMaq22A_1p DNA</name>
</geneLocation>